<evidence type="ECO:0000256" key="12">
    <source>
        <dbReference type="ARBA" id="ARBA00023136"/>
    </source>
</evidence>
<comment type="catalytic activity">
    <reaction evidence="1">
        <text>ATP + protein L-histidine = ADP + protein N-phospho-L-histidine.</text>
        <dbReference type="EC" id="2.7.13.3"/>
    </reaction>
</comment>
<evidence type="ECO:0000256" key="4">
    <source>
        <dbReference type="ARBA" id="ARBA00012438"/>
    </source>
</evidence>
<dbReference type="PROSITE" id="PS50046">
    <property type="entry name" value="PHYTOCHROME_2"/>
    <property type="match status" value="1"/>
</dbReference>
<dbReference type="InterPro" id="IPR005467">
    <property type="entry name" value="His_kinase_dom"/>
</dbReference>
<feature type="transmembrane region" description="Helical" evidence="13">
    <location>
        <begin position="304"/>
        <end position="324"/>
    </location>
</feature>
<dbReference type="Pfam" id="PF02518">
    <property type="entry name" value="HATPase_c"/>
    <property type="match status" value="1"/>
</dbReference>
<reference evidence="17" key="1">
    <citation type="submission" date="2018-02" db="EMBL/GenBank/DDBJ databases">
        <authorList>
            <person name="Moore K."/>
            <person name="Momper L."/>
        </authorList>
    </citation>
    <scope>NUCLEOTIDE SEQUENCE [LARGE SCALE GENOMIC DNA]</scope>
    <source>
        <strain evidence="17">ULC18</strain>
    </source>
</reference>
<evidence type="ECO:0000313" key="16">
    <source>
        <dbReference type="EMBL" id="PSB23927.1"/>
    </source>
</evidence>
<keyword evidence="10 13" id="KW-1133">Transmembrane helix</keyword>
<dbReference type="InterPro" id="IPR003594">
    <property type="entry name" value="HATPase_dom"/>
</dbReference>
<sequence>MELGVVRVSTYLLKLVVITLACFLSGKLTVSVMNLNLEASPIWFPAGVALAILLLGHKHAWVGVSVGSFLFALSTGATWLAAAVAAIGTTSSAIVGRALLQRAGWSPALDSLRDTLRFLALAVVLSPMLNATISTLKACATGLLPWREFGLHWLLIELGDGIGILVTTPLLLLWFSHSSFSHLLLWARPLIALRPQSQRNQWQQSPAQQSQTLRWRILEALLWVALLLTLSGFVFFAPMQPGVARYPLEYLPIALMVWAALRFGQRGTVLSGFIVSCFAFWGLAQSKGPLLMDANGNMEQAIFLLQAFVGVTMGIALMLTATIAERQQAEIQLRFAAERERLLAQTAQRIRRSLDLEEILNTTVAEVRQLLHADRVFITRLGMSGHSLAVAESVDPHWPSVRGWMSDQRVAQEVELLFKQESSDRPCGVKPIRAIDDIGQVEHPPLVAEYHRYCQVKASIGIPIMVCDKMFGILLVNQCSEPRHWQPLEINLLEQLATQVELALQQGQLYQHLQTLAASLEGQVQERTAELQQRMQELQSLNQVKDLLLHAVAHDLRTPVQGMSMVLKSLRSKNLDCSAVAVPCVKVDRMIQSCDHQLNLLHALLEGHADDTPTIVLQCQPLQLHQVVDSARANLGSLLTENQITLNDQIPSALPCIHADSQQLRQVFESLLLNAVKHNAPGLTLTVKATIERLPSLSPTRMLHCTIADNGKGMSQDQCDRLFQLYIRGIDNQHLTGIGLGLHRCKQIITAHGGQVGVTSHPGKGSQFWFTLPLADGKA</sequence>
<dbReference type="InterPro" id="IPR007895">
    <property type="entry name" value="MASE1"/>
</dbReference>
<evidence type="ECO:0000256" key="3">
    <source>
        <dbReference type="ARBA" id="ARBA00006402"/>
    </source>
</evidence>
<proteinExistence type="inferred from homology"/>
<comment type="subcellular location">
    <subcellularLocation>
        <location evidence="2">Cell membrane</location>
        <topology evidence="2">Multi-pass membrane protein</topology>
    </subcellularLocation>
</comment>
<dbReference type="EC" id="2.7.13.3" evidence="4"/>
<dbReference type="SUPFAM" id="SSF47384">
    <property type="entry name" value="Homodimeric domain of signal transducing histidine kinase"/>
    <property type="match status" value="1"/>
</dbReference>
<keyword evidence="12 13" id="KW-0472">Membrane</keyword>
<evidence type="ECO:0000256" key="5">
    <source>
        <dbReference type="ARBA" id="ARBA00022475"/>
    </source>
</evidence>
<feature type="transmembrane region" description="Helical" evidence="13">
    <location>
        <begin position="268"/>
        <end position="284"/>
    </location>
</feature>
<feature type="domain" description="Histidine kinase" evidence="15">
    <location>
        <begin position="551"/>
        <end position="776"/>
    </location>
</feature>
<evidence type="ECO:0000256" key="7">
    <source>
        <dbReference type="ARBA" id="ARBA00022679"/>
    </source>
</evidence>
<dbReference type="InterPro" id="IPR016132">
    <property type="entry name" value="Phyto_chromo_attachment"/>
</dbReference>
<dbReference type="InterPro" id="IPR029016">
    <property type="entry name" value="GAF-like_dom_sf"/>
</dbReference>
<dbReference type="Gene3D" id="3.30.565.10">
    <property type="entry name" value="Histidine kinase-like ATPase, C-terminal domain"/>
    <property type="match status" value="1"/>
</dbReference>
<dbReference type="InterPro" id="IPR036890">
    <property type="entry name" value="HATPase_C_sf"/>
</dbReference>
<dbReference type="SMART" id="SM00065">
    <property type="entry name" value="GAF"/>
    <property type="match status" value="1"/>
</dbReference>
<comment type="similarity">
    <text evidence="3">In the N-terminal section; belongs to the phytochrome family.</text>
</comment>
<dbReference type="CDD" id="cd00082">
    <property type="entry name" value="HisKA"/>
    <property type="match status" value="1"/>
</dbReference>
<keyword evidence="7" id="KW-0808">Transferase</keyword>
<dbReference type="Pfam" id="PF01590">
    <property type="entry name" value="GAF"/>
    <property type="match status" value="1"/>
</dbReference>
<comment type="caution">
    <text evidence="16">The sequence shown here is derived from an EMBL/GenBank/DDBJ whole genome shotgun (WGS) entry which is preliminary data.</text>
</comment>
<evidence type="ECO:0000256" key="9">
    <source>
        <dbReference type="ARBA" id="ARBA00022777"/>
    </source>
</evidence>
<dbReference type="GO" id="GO:0005886">
    <property type="term" value="C:plasma membrane"/>
    <property type="evidence" value="ECO:0007669"/>
    <property type="project" value="UniProtKB-SubCell"/>
</dbReference>
<gene>
    <name evidence="16" type="ORF">C7B82_29555</name>
</gene>
<dbReference type="SUPFAM" id="SSF55781">
    <property type="entry name" value="GAF domain-like"/>
    <property type="match status" value="1"/>
</dbReference>
<keyword evidence="8 13" id="KW-0812">Transmembrane</keyword>
<dbReference type="AlphaFoldDB" id="A0A2T1DTV3"/>
<keyword evidence="9" id="KW-0418">Kinase</keyword>
<evidence type="ECO:0000256" key="10">
    <source>
        <dbReference type="ARBA" id="ARBA00022989"/>
    </source>
</evidence>
<dbReference type="SMART" id="SM00387">
    <property type="entry name" value="HATPase_c"/>
    <property type="match status" value="1"/>
</dbReference>
<dbReference type="Proteomes" id="UP000239576">
    <property type="component" value="Unassembled WGS sequence"/>
</dbReference>
<evidence type="ECO:0000256" key="2">
    <source>
        <dbReference type="ARBA" id="ARBA00004651"/>
    </source>
</evidence>
<evidence type="ECO:0000256" key="6">
    <source>
        <dbReference type="ARBA" id="ARBA00022553"/>
    </source>
</evidence>
<accession>A0A2T1DTV3</accession>
<evidence type="ECO:0000256" key="13">
    <source>
        <dbReference type="SAM" id="Phobius"/>
    </source>
</evidence>
<keyword evidence="17" id="KW-1185">Reference proteome</keyword>
<reference evidence="16 17" key="2">
    <citation type="submission" date="2018-03" db="EMBL/GenBank/DDBJ databases">
        <title>The ancient ancestry and fast evolution of plastids.</title>
        <authorList>
            <person name="Moore K.R."/>
            <person name="Magnabosco C."/>
            <person name="Momper L."/>
            <person name="Gold D.A."/>
            <person name="Bosak T."/>
            <person name="Fournier G.P."/>
        </authorList>
    </citation>
    <scope>NUCLEOTIDE SEQUENCE [LARGE SCALE GENOMIC DNA]</scope>
    <source>
        <strain evidence="16 17">ULC18</strain>
    </source>
</reference>
<dbReference type="InterPro" id="IPR003018">
    <property type="entry name" value="GAF"/>
</dbReference>
<dbReference type="InterPro" id="IPR004358">
    <property type="entry name" value="Sig_transdc_His_kin-like_C"/>
</dbReference>
<feature type="transmembrane region" description="Helical" evidence="13">
    <location>
        <begin position="12"/>
        <end position="30"/>
    </location>
</feature>
<dbReference type="GO" id="GO:0000155">
    <property type="term" value="F:phosphorelay sensor kinase activity"/>
    <property type="evidence" value="ECO:0007669"/>
    <property type="project" value="InterPro"/>
</dbReference>
<dbReference type="SUPFAM" id="SSF55874">
    <property type="entry name" value="ATPase domain of HSP90 chaperone/DNA topoisomerase II/histidine kinase"/>
    <property type="match status" value="1"/>
</dbReference>
<feature type="domain" description="Phytochrome chromophore attachment site" evidence="14">
    <location>
        <begin position="355"/>
        <end position="499"/>
    </location>
</feature>
<dbReference type="InterPro" id="IPR036097">
    <property type="entry name" value="HisK_dim/P_sf"/>
</dbReference>
<dbReference type="PRINTS" id="PR00344">
    <property type="entry name" value="BCTRLSENSOR"/>
</dbReference>
<dbReference type="Pfam" id="PF05231">
    <property type="entry name" value="MASE1"/>
    <property type="match status" value="1"/>
</dbReference>
<evidence type="ECO:0000256" key="8">
    <source>
        <dbReference type="ARBA" id="ARBA00022692"/>
    </source>
</evidence>
<dbReference type="InterPro" id="IPR003661">
    <property type="entry name" value="HisK_dim/P_dom"/>
</dbReference>
<dbReference type="Gene3D" id="1.10.287.130">
    <property type="match status" value="1"/>
</dbReference>
<evidence type="ECO:0000259" key="14">
    <source>
        <dbReference type="PROSITE" id="PS50046"/>
    </source>
</evidence>
<evidence type="ECO:0000256" key="1">
    <source>
        <dbReference type="ARBA" id="ARBA00000085"/>
    </source>
</evidence>
<keyword evidence="6" id="KW-0597">Phosphoprotein</keyword>
<feature type="transmembrane region" description="Helical" evidence="13">
    <location>
        <begin position="42"/>
        <end position="62"/>
    </location>
</feature>
<evidence type="ECO:0000313" key="17">
    <source>
        <dbReference type="Proteomes" id="UP000239576"/>
    </source>
</evidence>
<dbReference type="Gene3D" id="3.30.450.40">
    <property type="match status" value="1"/>
</dbReference>
<evidence type="ECO:0000259" key="15">
    <source>
        <dbReference type="PROSITE" id="PS50109"/>
    </source>
</evidence>
<evidence type="ECO:0000256" key="11">
    <source>
        <dbReference type="ARBA" id="ARBA00023012"/>
    </source>
</evidence>
<feature type="transmembrane region" description="Helical" evidence="13">
    <location>
        <begin position="217"/>
        <end position="237"/>
    </location>
</feature>
<feature type="transmembrane region" description="Helical" evidence="13">
    <location>
        <begin position="153"/>
        <end position="175"/>
    </location>
</feature>
<dbReference type="PANTHER" id="PTHR43047">
    <property type="entry name" value="TWO-COMPONENT HISTIDINE PROTEIN KINASE"/>
    <property type="match status" value="1"/>
</dbReference>
<keyword evidence="11" id="KW-0902">Two-component regulatory system</keyword>
<organism evidence="16 17">
    <name type="scientific">Stenomitos frigidus ULC18</name>
    <dbReference type="NCBI Taxonomy" id="2107698"/>
    <lineage>
        <taxon>Bacteria</taxon>
        <taxon>Bacillati</taxon>
        <taxon>Cyanobacteriota</taxon>
        <taxon>Cyanophyceae</taxon>
        <taxon>Leptolyngbyales</taxon>
        <taxon>Leptolyngbyaceae</taxon>
        <taxon>Stenomitos</taxon>
    </lineage>
</organism>
<keyword evidence="5" id="KW-1003">Cell membrane</keyword>
<name>A0A2T1DTV3_9CYAN</name>
<dbReference type="CDD" id="cd00075">
    <property type="entry name" value="HATPase"/>
    <property type="match status" value="1"/>
</dbReference>
<dbReference type="EMBL" id="PVWK01000158">
    <property type="protein sequence ID" value="PSB23927.1"/>
    <property type="molecule type" value="Genomic_DNA"/>
</dbReference>
<feature type="transmembrane region" description="Helical" evidence="13">
    <location>
        <begin position="116"/>
        <end position="133"/>
    </location>
</feature>
<feature type="transmembrane region" description="Helical" evidence="13">
    <location>
        <begin position="68"/>
        <end position="95"/>
    </location>
</feature>
<dbReference type="PROSITE" id="PS50109">
    <property type="entry name" value="HIS_KIN"/>
    <property type="match status" value="1"/>
</dbReference>
<protein>
    <recommendedName>
        <fullName evidence="4">histidine kinase</fullName>
        <ecNumber evidence="4">2.7.13.3</ecNumber>
    </recommendedName>
</protein>